<comment type="subcellular location">
    <subcellularLocation>
        <location evidence="3">Chromosome</location>
    </subcellularLocation>
    <subcellularLocation>
        <location evidence="2">Nucleus</location>
    </subcellularLocation>
</comment>
<dbReference type="CDD" id="cd19172">
    <property type="entry name" value="SET_SETD2"/>
    <property type="match status" value="1"/>
</dbReference>
<evidence type="ECO:0000256" key="16">
    <source>
        <dbReference type="SAM" id="MobiDB-lite"/>
    </source>
</evidence>
<evidence type="ECO:0000256" key="6">
    <source>
        <dbReference type="ARBA" id="ARBA00022454"/>
    </source>
</evidence>
<keyword evidence="11" id="KW-0805">Transcription regulation</keyword>
<dbReference type="SUPFAM" id="SSF47676">
    <property type="entry name" value="Conserved domain common to transcription factors TFIIS, elongin A, CRSP70"/>
    <property type="match status" value="1"/>
</dbReference>
<dbReference type="InterPro" id="IPR046341">
    <property type="entry name" value="SET_dom_sf"/>
</dbReference>
<comment type="catalytic activity">
    <reaction evidence="15">
        <text>L-lysyl(36)-[histone H3] + 3 S-adenosyl-L-methionine = N(6),N(6),N(6)-trimethyl-L-lysyl(36)-[histone H3] + 3 S-adenosyl-L-homocysteine + 3 H(+)</text>
        <dbReference type="Rhea" id="RHEA:60324"/>
        <dbReference type="Rhea" id="RHEA-COMP:9785"/>
        <dbReference type="Rhea" id="RHEA-COMP:15536"/>
        <dbReference type="ChEBI" id="CHEBI:15378"/>
        <dbReference type="ChEBI" id="CHEBI:29969"/>
        <dbReference type="ChEBI" id="CHEBI:57856"/>
        <dbReference type="ChEBI" id="CHEBI:59789"/>
        <dbReference type="ChEBI" id="CHEBI:61961"/>
        <dbReference type="EC" id="2.1.1.359"/>
    </reaction>
</comment>
<keyword evidence="10" id="KW-0949">S-adenosyl-L-methionine</keyword>
<dbReference type="InterPro" id="IPR006560">
    <property type="entry name" value="AWS_dom"/>
</dbReference>
<dbReference type="Pfam" id="PF08236">
    <property type="entry name" value="SRI"/>
    <property type="match status" value="1"/>
</dbReference>
<dbReference type="GO" id="GO:0005694">
    <property type="term" value="C:chromosome"/>
    <property type="evidence" value="ECO:0007669"/>
    <property type="project" value="UniProtKB-SubCell"/>
</dbReference>
<dbReference type="SMART" id="SM00508">
    <property type="entry name" value="PostSET"/>
    <property type="match status" value="1"/>
</dbReference>
<dbReference type="GO" id="GO:0005634">
    <property type="term" value="C:nucleus"/>
    <property type="evidence" value="ECO:0007669"/>
    <property type="project" value="UniProtKB-SubCell"/>
</dbReference>
<keyword evidence="9" id="KW-0808">Transferase</keyword>
<dbReference type="InterPro" id="IPR013257">
    <property type="entry name" value="SRI"/>
</dbReference>
<dbReference type="Gene3D" id="1.10.1740.100">
    <property type="entry name" value="Set2, Rpb1 interacting domain"/>
    <property type="match status" value="1"/>
</dbReference>
<dbReference type="PROSITE" id="PS51568">
    <property type="entry name" value="SAM_MT43_SET2_1"/>
    <property type="match status" value="1"/>
</dbReference>
<keyword evidence="12" id="KW-0804">Transcription</keyword>
<feature type="domain" description="Post-SET" evidence="18">
    <location>
        <begin position="222"/>
        <end position="238"/>
    </location>
</feature>
<evidence type="ECO:0000256" key="10">
    <source>
        <dbReference type="ARBA" id="ARBA00022691"/>
    </source>
</evidence>
<evidence type="ECO:0000256" key="4">
    <source>
        <dbReference type="ARBA" id="ARBA00012178"/>
    </source>
</evidence>
<accession>A0A1E4TFR4</accession>
<dbReference type="PANTHER" id="PTHR22884">
    <property type="entry name" value="SET DOMAIN PROTEINS"/>
    <property type="match status" value="1"/>
</dbReference>
<dbReference type="InterPro" id="IPR017923">
    <property type="entry name" value="TFIIS_N"/>
</dbReference>
<dbReference type="AlphaFoldDB" id="A0A1E4TFR4"/>
<evidence type="ECO:0000259" key="17">
    <source>
        <dbReference type="PROSITE" id="PS50280"/>
    </source>
</evidence>
<feature type="compositionally biased region" description="Polar residues" evidence="16">
    <location>
        <begin position="667"/>
        <end position="690"/>
    </location>
</feature>
<dbReference type="PROSITE" id="PS51215">
    <property type="entry name" value="AWS"/>
    <property type="match status" value="1"/>
</dbReference>
<evidence type="ECO:0000256" key="1">
    <source>
        <dbReference type="ARBA" id="ARBA00003901"/>
    </source>
</evidence>
<dbReference type="GO" id="GO:0006355">
    <property type="term" value="P:regulation of DNA-templated transcription"/>
    <property type="evidence" value="ECO:0007669"/>
    <property type="project" value="InterPro"/>
</dbReference>
<dbReference type="EC" id="2.1.1.359" evidence="4"/>
<feature type="compositionally biased region" description="Acidic residues" evidence="16">
    <location>
        <begin position="464"/>
        <end position="481"/>
    </location>
</feature>
<dbReference type="EMBL" id="KV453842">
    <property type="protein sequence ID" value="ODV90547.1"/>
    <property type="molecule type" value="Genomic_DNA"/>
</dbReference>
<dbReference type="GO" id="GO:0032259">
    <property type="term" value="P:methylation"/>
    <property type="evidence" value="ECO:0007669"/>
    <property type="project" value="UniProtKB-KW"/>
</dbReference>
<evidence type="ECO:0000256" key="11">
    <source>
        <dbReference type="ARBA" id="ARBA00023015"/>
    </source>
</evidence>
<gene>
    <name evidence="20" type="ORF">CANCADRAFT_31467</name>
</gene>
<evidence type="ECO:0000256" key="7">
    <source>
        <dbReference type="ARBA" id="ARBA00022491"/>
    </source>
</evidence>
<dbReference type="InterPro" id="IPR003616">
    <property type="entry name" value="Post-SET_dom"/>
</dbReference>
<evidence type="ECO:0000313" key="20">
    <source>
        <dbReference type="EMBL" id="ODV90547.1"/>
    </source>
</evidence>
<evidence type="ECO:0000256" key="2">
    <source>
        <dbReference type="ARBA" id="ARBA00004123"/>
    </source>
</evidence>
<proteinExistence type="predicted"/>
<dbReference type="GO" id="GO:0140955">
    <property type="term" value="F:histone H3K36 trimethyltransferase activity"/>
    <property type="evidence" value="ECO:0007669"/>
    <property type="project" value="UniProtKB-EC"/>
</dbReference>
<keyword evidence="7" id="KW-0678">Repressor</keyword>
<dbReference type="InterPro" id="IPR038190">
    <property type="entry name" value="SRI_sf"/>
</dbReference>
<dbReference type="InterPro" id="IPR025788">
    <property type="entry name" value="Set2_fungi"/>
</dbReference>
<feature type="compositionally biased region" description="Low complexity" evidence="16">
    <location>
        <begin position="432"/>
        <end position="443"/>
    </location>
</feature>
<name>A0A1E4TFR4_9ASCO</name>
<dbReference type="PROSITE" id="PS50868">
    <property type="entry name" value="POST_SET"/>
    <property type="match status" value="1"/>
</dbReference>
<keyword evidence="13" id="KW-0539">Nucleus</keyword>
<dbReference type="InterPro" id="IPR001214">
    <property type="entry name" value="SET_dom"/>
</dbReference>
<evidence type="ECO:0000256" key="14">
    <source>
        <dbReference type="ARBA" id="ARBA00030091"/>
    </source>
</evidence>
<dbReference type="Pfam" id="PF17907">
    <property type="entry name" value="AWS"/>
    <property type="match status" value="1"/>
</dbReference>
<dbReference type="OrthoDB" id="422362at2759"/>
<dbReference type="FunFam" id="2.170.270.10:FF:000033">
    <property type="entry name" value="Histone-lysine N-methyltransferase"/>
    <property type="match status" value="1"/>
</dbReference>
<dbReference type="Pfam" id="PF00856">
    <property type="entry name" value="SET"/>
    <property type="match status" value="1"/>
</dbReference>
<dbReference type="SUPFAM" id="SSF82199">
    <property type="entry name" value="SET domain"/>
    <property type="match status" value="1"/>
</dbReference>
<evidence type="ECO:0000256" key="12">
    <source>
        <dbReference type="ARBA" id="ARBA00023163"/>
    </source>
</evidence>
<dbReference type="Proteomes" id="UP000095023">
    <property type="component" value="Unassembled WGS sequence"/>
</dbReference>
<feature type="region of interest" description="Disordered" evidence="16">
    <location>
        <begin position="783"/>
        <end position="809"/>
    </location>
</feature>
<evidence type="ECO:0000256" key="3">
    <source>
        <dbReference type="ARBA" id="ARBA00004286"/>
    </source>
</evidence>
<organism evidence="20 21">
    <name type="scientific">Tortispora caseinolytica NRRL Y-17796</name>
    <dbReference type="NCBI Taxonomy" id="767744"/>
    <lineage>
        <taxon>Eukaryota</taxon>
        <taxon>Fungi</taxon>
        <taxon>Dikarya</taxon>
        <taxon>Ascomycota</taxon>
        <taxon>Saccharomycotina</taxon>
        <taxon>Trigonopsidomycetes</taxon>
        <taxon>Trigonopsidales</taxon>
        <taxon>Trigonopsidaceae</taxon>
        <taxon>Tortispora</taxon>
    </lineage>
</organism>
<evidence type="ECO:0000256" key="15">
    <source>
        <dbReference type="ARBA" id="ARBA00047545"/>
    </source>
</evidence>
<evidence type="ECO:0000256" key="8">
    <source>
        <dbReference type="ARBA" id="ARBA00022603"/>
    </source>
</evidence>
<feature type="region of interest" description="Disordered" evidence="16">
    <location>
        <begin position="260"/>
        <end position="292"/>
    </location>
</feature>
<dbReference type="Pfam" id="PF08711">
    <property type="entry name" value="Med26"/>
    <property type="match status" value="1"/>
</dbReference>
<keyword evidence="8" id="KW-0489">Methyltransferase</keyword>
<sequence>MPSSSPQLYLDYPDKTKTALLEFTPISQCIYFSKNLGFSGQQELMTCDCPPDIRGGTNHACGDDSDCINRLTSIECIGDSCGCGDNCQNRRFQNRQYASVSVIQTEKKGYGLRADAPIDRGAFIYEYIGDVIDENRFRKRTQNYAKDGIVHFYFMMLQQGEFIDATQKGALARYCNHSCNPNAYVDKWVVGEKLRMGIFAKRDIIPGEEITFDYNVDRYGADPQPCYCGEPNCVGVIGGKTQTDGGLCIPLSQAEALGLPDDDEDSWNALRKPGSTKRGRKPRDDTDSENWFDPEKIHTYPLSDEDVSKVMSVLLQVKEGWLVQKLLNRIHVTADDSIQRKVMKFHGYQMLASVLQKWKDDVPIVLTVLNILIQWPTVTRNKISSSQIEDIILQLSDNSEDEAVRNLSKALLEEWKDLKMAYRIPRKNKNATSESETNGSTSGFNSPSRALSEDPQKGDGDSSSNEENDEEDEELMNYNDDDVDDALIAGEDDEEMADIIKQYRAKYLLKVPDPPKEPPGPEDTVETAPGYLERGKKGRMKIRRQLRIENEKRLPPGWALSIDDEGRLYFFRRMKHSKYEVPQWTRPDLKAPKTSSVQRESESIRERAEKSIDDVQDRRRERKLKEWEEQRRKYVKKMLAEQKKQAELAASQTPVKQTLDLQKIISEASQLQAPNQRPDSASASPTGASNDRSDRKADSKLDETQKKQKAVTKLFAKHVPNMIARFEEELGHDNLKECAREIVHTLVAKEMKADKPVPESFSDEKKKKIKAFSLAFMEKVIAKRKRKREEKAKSQNGDLDRHNKSLKVE</sequence>
<feature type="region of interest" description="Disordered" evidence="16">
    <location>
        <begin position="581"/>
        <end position="627"/>
    </location>
</feature>
<dbReference type="PROSITE" id="PS50280">
    <property type="entry name" value="SET"/>
    <property type="match status" value="1"/>
</dbReference>
<feature type="region of interest" description="Disordered" evidence="16">
    <location>
        <begin position="426"/>
        <end position="481"/>
    </location>
</feature>
<dbReference type="InterPro" id="IPR050777">
    <property type="entry name" value="SET2_Histone-Lys_MeTrsfase"/>
</dbReference>
<feature type="compositionally biased region" description="Basic and acidic residues" evidence="16">
    <location>
        <begin position="451"/>
        <end position="460"/>
    </location>
</feature>
<evidence type="ECO:0000259" key="19">
    <source>
        <dbReference type="PROSITE" id="PS51215"/>
    </source>
</evidence>
<dbReference type="SMART" id="SM00570">
    <property type="entry name" value="AWS"/>
    <property type="match status" value="1"/>
</dbReference>
<reference evidence="21" key="1">
    <citation type="submission" date="2016-02" db="EMBL/GenBank/DDBJ databases">
        <title>Comparative genomics of biotechnologically important yeasts.</title>
        <authorList>
            <consortium name="DOE Joint Genome Institute"/>
            <person name="Riley R."/>
            <person name="Haridas S."/>
            <person name="Wolfe K.H."/>
            <person name="Lopes M.R."/>
            <person name="Hittinger C.T."/>
            <person name="Goker M."/>
            <person name="Salamov A."/>
            <person name="Wisecaver J."/>
            <person name="Long T.M."/>
            <person name="Aerts A.L."/>
            <person name="Barry K."/>
            <person name="Choi C."/>
            <person name="Clum A."/>
            <person name="Coughlan A.Y."/>
            <person name="Deshpande S."/>
            <person name="Douglass A.P."/>
            <person name="Hanson S.J."/>
            <person name="Klenk H.-P."/>
            <person name="Labutti K."/>
            <person name="Lapidus A."/>
            <person name="Lindquist E."/>
            <person name="Lipzen A."/>
            <person name="Meier-Kolthoff J.P."/>
            <person name="Ohm R.A."/>
            <person name="Otillar R.P."/>
            <person name="Pangilinan J."/>
            <person name="Peng Y."/>
            <person name="Rokas A."/>
            <person name="Rosa C.A."/>
            <person name="Scheuner C."/>
            <person name="Sibirny A.A."/>
            <person name="Slot J.C."/>
            <person name="Stielow J.B."/>
            <person name="Sun H."/>
            <person name="Kurtzman C.P."/>
            <person name="Blackwell M."/>
            <person name="Jeffries T.W."/>
            <person name="Grigoriev I.V."/>
        </authorList>
    </citation>
    <scope>NUCLEOTIDE SEQUENCE [LARGE SCALE GENOMIC DNA]</scope>
    <source>
        <strain evidence="21">NRRL Y-17796</strain>
    </source>
</reference>
<comment type="function">
    <text evidence="1">Histone methyltransferase that trimethylates histone H3 'Lys-36' forming H3K36me3. Involved in transcription elongation as well as in transcription repression.</text>
</comment>
<dbReference type="InterPro" id="IPR044437">
    <property type="entry name" value="SETD2/Set2_SET"/>
</dbReference>
<protein>
    <recommendedName>
        <fullName evidence="5">Histone-lysine N-methyltransferase, H3 lysine-36 specific</fullName>
        <ecNumber evidence="4">2.1.1.359</ecNumber>
    </recommendedName>
    <alternativeName>
        <fullName evidence="14">SET domain-containing protein 2</fullName>
    </alternativeName>
</protein>
<feature type="compositionally biased region" description="Basic and acidic residues" evidence="16">
    <location>
        <begin position="789"/>
        <end position="809"/>
    </location>
</feature>
<dbReference type="Gene3D" id="2.170.270.10">
    <property type="entry name" value="SET domain"/>
    <property type="match status" value="1"/>
</dbReference>
<dbReference type="SMART" id="SM00317">
    <property type="entry name" value="SET"/>
    <property type="match status" value="1"/>
</dbReference>
<feature type="compositionally biased region" description="Basic and acidic residues" evidence="16">
    <location>
        <begin position="599"/>
        <end position="627"/>
    </location>
</feature>
<dbReference type="InterPro" id="IPR035441">
    <property type="entry name" value="TFIIS/LEDGF_dom_sf"/>
</dbReference>
<evidence type="ECO:0000313" key="21">
    <source>
        <dbReference type="Proteomes" id="UP000095023"/>
    </source>
</evidence>
<feature type="domain" description="SET" evidence="17">
    <location>
        <begin position="98"/>
        <end position="215"/>
    </location>
</feature>
<dbReference type="GO" id="GO:0140954">
    <property type="term" value="F:histone H3K36 dimethyltransferase activity"/>
    <property type="evidence" value="ECO:0007669"/>
    <property type="project" value="EnsemblFungi"/>
</dbReference>
<feature type="region of interest" description="Disordered" evidence="16">
    <location>
        <begin position="666"/>
        <end position="709"/>
    </location>
</feature>
<evidence type="ECO:0000259" key="18">
    <source>
        <dbReference type="PROSITE" id="PS50868"/>
    </source>
</evidence>
<evidence type="ECO:0000256" key="9">
    <source>
        <dbReference type="ARBA" id="ARBA00022679"/>
    </source>
</evidence>
<keyword evidence="6" id="KW-0158">Chromosome</keyword>
<evidence type="ECO:0000256" key="5">
    <source>
        <dbReference type="ARBA" id="ARBA00018028"/>
    </source>
</evidence>
<feature type="compositionally biased region" description="Basic and acidic residues" evidence="16">
    <location>
        <begin position="691"/>
        <end position="706"/>
    </location>
</feature>
<feature type="region of interest" description="Disordered" evidence="16">
    <location>
        <begin position="511"/>
        <end position="538"/>
    </location>
</feature>
<evidence type="ECO:0000256" key="13">
    <source>
        <dbReference type="ARBA" id="ARBA00023242"/>
    </source>
</evidence>
<feature type="domain" description="AWS" evidence="19">
    <location>
        <begin position="42"/>
        <end position="96"/>
    </location>
</feature>
<keyword evidence="21" id="KW-1185">Reference proteome</keyword>